<reference evidence="3 4" key="1">
    <citation type="submission" date="2019-11" db="EMBL/GenBank/DDBJ databases">
        <title>Type strains purchased from KCTC, JCM and DSMZ.</title>
        <authorList>
            <person name="Lu H."/>
        </authorList>
    </citation>
    <scope>NUCLEOTIDE SEQUENCE [LARGE SCALE GENOMIC DNA]</scope>
    <source>
        <strain evidence="3 4">JCM 31587</strain>
    </source>
</reference>
<dbReference type="Gene3D" id="3.40.50.720">
    <property type="entry name" value="NAD(P)-binding Rossmann-like Domain"/>
    <property type="match status" value="1"/>
</dbReference>
<evidence type="ECO:0000259" key="2">
    <source>
        <dbReference type="Pfam" id="PF13460"/>
    </source>
</evidence>
<gene>
    <name evidence="3" type="ORF">GM658_03060</name>
</gene>
<dbReference type="InterPro" id="IPR016040">
    <property type="entry name" value="NAD(P)-bd_dom"/>
</dbReference>
<dbReference type="EMBL" id="WNKX01000002">
    <property type="protein sequence ID" value="MTW09569.1"/>
    <property type="molecule type" value="Genomic_DNA"/>
</dbReference>
<dbReference type="PANTHER" id="PTHR42748:SF3">
    <property type="entry name" value="BLL4366 PROTEIN"/>
    <property type="match status" value="1"/>
</dbReference>
<dbReference type="OrthoDB" id="9771302at2"/>
<protein>
    <submittedName>
        <fullName evidence="3">NAD(P)H-binding protein</fullName>
    </submittedName>
</protein>
<dbReference type="RefSeq" id="WP_155452550.1">
    <property type="nucleotide sequence ID" value="NZ_WNKX01000002.1"/>
</dbReference>
<evidence type="ECO:0000256" key="1">
    <source>
        <dbReference type="ARBA" id="ARBA00022857"/>
    </source>
</evidence>
<dbReference type="PANTHER" id="PTHR42748">
    <property type="entry name" value="NITROGEN METABOLITE REPRESSION PROTEIN NMRA FAMILY MEMBER"/>
    <property type="match status" value="1"/>
</dbReference>
<dbReference type="InterPro" id="IPR036291">
    <property type="entry name" value="NAD(P)-bd_dom_sf"/>
</dbReference>
<dbReference type="Proteomes" id="UP000472320">
    <property type="component" value="Unassembled WGS sequence"/>
</dbReference>
<sequence length="248" mass="25761">MKIVIIGGTGLIGSKVVAILSGKGHAVIAASPKGGVNAVTGEGLEDALAGADVVVDVANSPSWADDDVMAFFTGSSRNLLAAESQAGVKHHVALSIVNAERMPNSGYMRAKVAQENIIKDGRIPYTIVRATQFMEFMAGIGQGSVVEGAIRLSPALIQPIASDDVAAAVAEAAIAAPLNGTVEVAGPEQFRLDLIVGRALAAIGETRAIVTDPKALYFGTELDDTSLVPASNSKVRLGKLRYDDWQRQ</sequence>
<organism evidence="3 4">
    <name type="scientific">Massilia eburnea</name>
    <dbReference type="NCBI Taxonomy" id="1776165"/>
    <lineage>
        <taxon>Bacteria</taxon>
        <taxon>Pseudomonadati</taxon>
        <taxon>Pseudomonadota</taxon>
        <taxon>Betaproteobacteria</taxon>
        <taxon>Burkholderiales</taxon>
        <taxon>Oxalobacteraceae</taxon>
        <taxon>Telluria group</taxon>
        <taxon>Massilia</taxon>
    </lineage>
</organism>
<dbReference type="SUPFAM" id="SSF51735">
    <property type="entry name" value="NAD(P)-binding Rossmann-fold domains"/>
    <property type="match status" value="1"/>
</dbReference>
<dbReference type="AlphaFoldDB" id="A0A6L6QBT3"/>
<accession>A0A6L6QBT3</accession>
<proteinExistence type="predicted"/>
<evidence type="ECO:0000313" key="4">
    <source>
        <dbReference type="Proteomes" id="UP000472320"/>
    </source>
</evidence>
<comment type="caution">
    <text evidence="3">The sequence shown here is derived from an EMBL/GenBank/DDBJ whole genome shotgun (WGS) entry which is preliminary data.</text>
</comment>
<evidence type="ECO:0000313" key="3">
    <source>
        <dbReference type="EMBL" id="MTW09569.1"/>
    </source>
</evidence>
<keyword evidence="1" id="KW-0521">NADP</keyword>
<feature type="domain" description="NAD(P)-binding" evidence="2">
    <location>
        <begin position="7"/>
        <end position="172"/>
    </location>
</feature>
<name>A0A6L6QBT3_9BURK</name>
<keyword evidence="4" id="KW-1185">Reference proteome</keyword>
<dbReference type="Pfam" id="PF13460">
    <property type="entry name" value="NAD_binding_10"/>
    <property type="match status" value="1"/>
</dbReference>
<dbReference type="InterPro" id="IPR051164">
    <property type="entry name" value="NmrA-like_oxidored"/>
</dbReference>